<keyword evidence="5" id="KW-1185">Reference proteome</keyword>
<dbReference type="Proteomes" id="UP000694428">
    <property type="component" value="Unplaced"/>
</dbReference>
<dbReference type="GO" id="GO:0002098">
    <property type="term" value="P:tRNA wobble uridine modification"/>
    <property type="evidence" value="ECO:0007669"/>
    <property type="project" value="TreeGrafter"/>
</dbReference>
<dbReference type="GO" id="GO:0106335">
    <property type="term" value="F:tRNA (5-carboxymethyluridine(34)-5-O)-methyltransferase activity"/>
    <property type="evidence" value="ECO:0007669"/>
    <property type="project" value="TreeGrafter"/>
</dbReference>
<dbReference type="GO" id="GO:0005634">
    <property type="term" value="C:nucleus"/>
    <property type="evidence" value="ECO:0007669"/>
    <property type="project" value="TreeGrafter"/>
</dbReference>
<reference evidence="4" key="2">
    <citation type="submission" date="2025-09" db="UniProtKB">
        <authorList>
            <consortium name="Ensembl"/>
        </authorList>
    </citation>
    <scope>IDENTIFICATION</scope>
</reference>
<dbReference type="PANTHER" id="PTHR13069:SF36">
    <property type="entry name" value="TRNA METHYLTRANSFERASE 9B-RELATED"/>
    <property type="match status" value="1"/>
</dbReference>
<evidence type="ECO:0000256" key="1">
    <source>
        <dbReference type="ARBA" id="ARBA00022603"/>
    </source>
</evidence>
<dbReference type="GO" id="GO:0030488">
    <property type="term" value="P:tRNA methylation"/>
    <property type="evidence" value="ECO:0007669"/>
    <property type="project" value="TreeGrafter"/>
</dbReference>
<dbReference type="PANTHER" id="PTHR13069">
    <property type="entry name" value="ALKYLATED DNA REPAIR PROTEIN ALKB HOMOLOG 8"/>
    <property type="match status" value="1"/>
</dbReference>
<dbReference type="InterPro" id="IPR051422">
    <property type="entry name" value="AlkB_tRNA_MeTrf/Diox"/>
</dbReference>
<dbReference type="CDD" id="cd02440">
    <property type="entry name" value="AdoMet_MTases"/>
    <property type="match status" value="1"/>
</dbReference>
<dbReference type="AlphaFoldDB" id="A0A8C9G6W7"/>
<dbReference type="Ensembl" id="ENSPSTT00000024417.1">
    <property type="protein sequence ID" value="ENSPSTP00000023211.1"/>
    <property type="gene ID" value="ENSPSTG00000017077.1"/>
</dbReference>
<dbReference type="GO" id="GO:0000049">
    <property type="term" value="F:tRNA binding"/>
    <property type="evidence" value="ECO:0007669"/>
    <property type="project" value="TreeGrafter"/>
</dbReference>
<organism evidence="4 5">
    <name type="scientific">Pavo cristatus</name>
    <name type="common">Indian peafowl</name>
    <name type="synonym">Blue peafowl</name>
    <dbReference type="NCBI Taxonomy" id="9049"/>
    <lineage>
        <taxon>Eukaryota</taxon>
        <taxon>Metazoa</taxon>
        <taxon>Chordata</taxon>
        <taxon>Craniata</taxon>
        <taxon>Vertebrata</taxon>
        <taxon>Euteleostomi</taxon>
        <taxon>Archelosauria</taxon>
        <taxon>Archosauria</taxon>
        <taxon>Dinosauria</taxon>
        <taxon>Saurischia</taxon>
        <taxon>Theropoda</taxon>
        <taxon>Coelurosauria</taxon>
        <taxon>Aves</taxon>
        <taxon>Neognathae</taxon>
        <taxon>Galloanserae</taxon>
        <taxon>Galliformes</taxon>
        <taxon>Phasianidae</taxon>
        <taxon>Phasianinae</taxon>
        <taxon>Pavo</taxon>
    </lineage>
</organism>
<accession>A0A8C9G6W7</accession>
<dbReference type="GO" id="GO:0005737">
    <property type="term" value="C:cytoplasm"/>
    <property type="evidence" value="ECO:0007669"/>
    <property type="project" value="TreeGrafter"/>
</dbReference>
<feature type="domain" description="Methyltransferase type 11" evidence="3">
    <location>
        <begin position="50"/>
        <end position="114"/>
    </location>
</feature>
<evidence type="ECO:0000313" key="4">
    <source>
        <dbReference type="Ensembl" id="ENSPSTP00000023211.1"/>
    </source>
</evidence>
<dbReference type="SUPFAM" id="SSF53335">
    <property type="entry name" value="S-adenosyl-L-methionine-dependent methyltransferases"/>
    <property type="match status" value="1"/>
</dbReference>
<reference evidence="4" key="1">
    <citation type="submission" date="2025-08" db="UniProtKB">
        <authorList>
            <consortium name="Ensembl"/>
        </authorList>
    </citation>
    <scope>IDENTIFICATION</scope>
</reference>
<keyword evidence="1" id="KW-0489">Methyltransferase</keyword>
<dbReference type="Pfam" id="PF08241">
    <property type="entry name" value="Methyltransf_11"/>
    <property type="match status" value="1"/>
</dbReference>
<dbReference type="InterPro" id="IPR013216">
    <property type="entry name" value="Methyltransf_11"/>
</dbReference>
<dbReference type="GO" id="GO:0008757">
    <property type="term" value="F:S-adenosylmethionine-dependent methyltransferase activity"/>
    <property type="evidence" value="ECO:0007669"/>
    <property type="project" value="InterPro"/>
</dbReference>
<evidence type="ECO:0000313" key="5">
    <source>
        <dbReference type="Proteomes" id="UP000694428"/>
    </source>
</evidence>
<dbReference type="InterPro" id="IPR029063">
    <property type="entry name" value="SAM-dependent_MTases_sf"/>
</dbReference>
<name>A0A8C9G6W7_PAVCR</name>
<protein>
    <recommendedName>
        <fullName evidence="3">Methyltransferase type 11 domain-containing protein</fullName>
    </recommendedName>
</protein>
<keyword evidence="2" id="KW-0808">Transferase</keyword>
<dbReference type="Gene3D" id="3.40.50.150">
    <property type="entry name" value="Vaccinia Virus protein VP39"/>
    <property type="match status" value="1"/>
</dbReference>
<proteinExistence type="predicted"/>
<sequence length="137" mass="15427">MEHEATQLEKQHVHSVYENTAAYFNDLQSKAWPRVRNFLLEQKPGSLVADIGCGTGKYLSVNSQVYNLGCDYCGPLVEIARKRGEEVLVCDNLNLPFRDQCFNAVISIGGKTACTHFVSLQIHIAFDHFLSECLRFS</sequence>
<evidence type="ECO:0000259" key="3">
    <source>
        <dbReference type="Pfam" id="PF08241"/>
    </source>
</evidence>
<evidence type="ECO:0000256" key="2">
    <source>
        <dbReference type="ARBA" id="ARBA00022679"/>
    </source>
</evidence>